<evidence type="ECO:0000313" key="2">
    <source>
        <dbReference type="EMBL" id="PXW82624.1"/>
    </source>
</evidence>
<protein>
    <submittedName>
        <fullName evidence="2">Putative GNAT superfamily acetyltransferase</fullName>
    </submittedName>
</protein>
<evidence type="ECO:0000259" key="1">
    <source>
        <dbReference type="PROSITE" id="PS51186"/>
    </source>
</evidence>
<name>A0A2V3VN70_9BACI</name>
<keyword evidence="2" id="KW-0808">Transferase</keyword>
<keyword evidence="3" id="KW-1185">Reference proteome</keyword>
<dbReference type="GO" id="GO:0016747">
    <property type="term" value="F:acyltransferase activity, transferring groups other than amino-acyl groups"/>
    <property type="evidence" value="ECO:0007669"/>
    <property type="project" value="InterPro"/>
</dbReference>
<feature type="domain" description="N-acetyltransferase" evidence="1">
    <location>
        <begin position="5"/>
        <end position="152"/>
    </location>
</feature>
<dbReference type="InterPro" id="IPR038764">
    <property type="entry name" value="GNAT_N_AcTrfase_prd"/>
</dbReference>
<dbReference type="InterPro" id="IPR000182">
    <property type="entry name" value="GNAT_dom"/>
</dbReference>
<dbReference type="Gene3D" id="3.40.630.30">
    <property type="match status" value="1"/>
</dbReference>
<dbReference type="EMBL" id="QJJQ01000017">
    <property type="protein sequence ID" value="PXW82624.1"/>
    <property type="molecule type" value="Genomic_DNA"/>
</dbReference>
<dbReference type="Proteomes" id="UP000247978">
    <property type="component" value="Unassembled WGS sequence"/>
</dbReference>
<dbReference type="OrthoDB" id="9797990at2"/>
<dbReference type="InterPro" id="IPR016181">
    <property type="entry name" value="Acyl_CoA_acyltransferase"/>
</dbReference>
<sequence length="262" mass="30140">MSAHVEIKQLTSIEQLNELVKIEKAVWQMPTIPVHQTFTAMNNGGVILGAYTSGKMVGFLYSFAGFNKEKPYICSHMLGILPPYRKSGLGIEMKKKQAKIAKKMGYEMITWTFDPLESKNAYINLHKLGACGAHYKENHYGDLNDQLNQGLPTDRIQIEWDLITTTRKRTHVLDPEKLLLVMEEESPVYRTHCTDDLQKSDVWFVEIPNDFQSLKREQIELAKKWRFESRNVFQALFAAGFIAIDFISEQSNKSYYVFSMGV</sequence>
<gene>
    <name evidence="2" type="ORF">DFR56_11762</name>
</gene>
<dbReference type="RefSeq" id="WP_110397014.1">
    <property type="nucleotide sequence ID" value="NZ_JBHUHB010000001.1"/>
</dbReference>
<dbReference type="Pfam" id="PF00583">
    <property type="entry name" value="Acetyltransf_1"/>
    <property type="match status" value="1"/>
</dbReference>
<dbReference type="PROSITE" id="PS51186">
    <property type="entry name" value="GNAT"/>
    <property type="match status" value="1"/>
</dbReference>
<evidence type="ECO:0000313" key="3">
    <source>
        <dbReference type="Proteomes" id="UP000247978"/>
    </source>
</evidence>
<dbReference type="PANTHER" id="PTHR41700:SF1">
    <property type="entry name" value="N-ACETYLTRANSFERASE DOMAIN-CONTAINING PROTEIN"/>
    <property type="match status" value="1"/>
</dbReference>
<organism evidence="2 3">
    <name type="scientific">Pseudogracilibacillus auburnensis</name>
    <dbReference type="NCBI Taxonomy" id="1494959"/>
    <lineage>
        <taxon>Bacteria</taxon>
        <taxon>Bacillati</taxon>
        <taxon>Bacillota</taxon>
        <taxon>Bacilli</taxon>
        <taxon>Bacillales</taxon>
        <taxon>Bacillaceae</taxon>
        <taxon>Pseudogracilibacillus</taxon>
    </lineage>
</organism>
<accession>A0A2V3VN70</accession>
<dbReference type="SUPFAM" id="SSF55729">
    <property type="entry name" value="Acyl-CoA N-acyltransferases (Nat)"/>
    <property type="match status" value="1"/>
</dbReference>
<reference evidence="2 3" key="1">
    <citation type="submission" date="2018-05" db="EMBL/GenBank/DDBJ databases">
        <title>Genomic Encyclopedia of Type Strains, Phase IV (KMG-IV): sequencing the most valuable type-strain genomes for metagenomic binning, comparative biology and taxonomic classification.</title>
        <authorList>
            <person name="Goeker M."/>
        </authorList>
    </citation>
    <scope>NUCLEOTIDE SEQUENCE [LARGE SCALE GENOMIC DNA]</scope>
    <source>
        <strain evidence="2 3">DSM 28556</strain>
    </source>
</reference>
<proteinExistence type="predicted"/>
<dbReference type="PANTHER" id="PTHR41700">
    <property type="entry name" value="GCN5-RELATED N-ACETYLTRANSFERASE"/>
    <property type="match status" value="1"/>
</dbReference>
<comment type="caution">
    <text evidence="2">The sequence shown here is derived from an EMBL/GenBank/DDBJ whole genome shotgun (WGS) entry which is preliminary data.</text>
</comment>
<dbReference type="AlphaFoldDB" id="A0A2V3VN70"/>